<reference evidence="2" key="1">
    <citation type="submission" date="2020-05" db="UniProtKB">
        <authorList>
            <consortium name="EnsemblMetazoa"/>
        </authorList>
    </citation>
    <scope>IDENTIFICATION</scope>
    <source>
        <strain evidence="2">TTRI</strain>
    </source>
</reference>
<dbReference type="AlphaFoldDB" id="A0A1A9V2N3"/>
<dbReference type="EnsemblMetazoa" id="GAUT023794-RA">
    <property type="protein sequence ID" value="GAUT023794-PA"/>
    <property type="gene ID" value="GAUT023794"/>
</dbReference>
<dbReference type="Gene3D" id="3.10.20.90">
    <property type="entry name" value="Phosphatidylinositol 3-kinase Catalytic Subunit, Chain A, domain 1"/>
    <property type="match status" value="1"/>
</dbReference>
<name>A0A1A9V2N3_GLOAU</name>
<dbReference type="Proteomes" id="UP000078200">
    <property type="component" value="Unassembled WGS sequence"/>
</dbReference>
<dbReference type="SUPFAM" id="SSF54236">
    <property type="entry name" value="Ubiquitin-like"/>
    <property type="match status" value="1"/>
</dbReference>
<dbReference type="STRING" id="7395.A0A1A9V2N3"/>
<dbReference type="PROSITE" id="PS50057">
    <property type="entry name" value="FERM_3"/>
    <property type="match status" value="1"/>
</dbReference>
<organism evidence="2 3">
    <name type="scientific">Glossina austeni</name>
    <name type="common">Savannah tsetse fly</name>
    <dbReference type="NCBI Taxonomy" id="7395"/>
    <lineage>
        <taxon>Eukaryota</taxon>
        <taxon>Metazoa</taxon>
        <taxon>Ecdysozoa</taxon>
        <taxon>Arthropoda</taxon>
        <taxon>Hexapoda</taxon>
        <taxon>Insecta</taxon>
        <taxon>Pterygota</taxon>
        <taxon>Neoptera</taxon>
        <taxon>Endopterygota</taxon>
        <taxon>Diptera</taxon>
        <taxon>Brachycera</taxon>
        <taxon>Muscomorpha</taxon>
        <taxon>Hippoboscoidea</taxon>
        <taxon>Glossinidae</taxon>
        <taxon>Glossina</taxon>
    </lineage>
</organism>
<evidence type="ECO:0000313" key="3">
    <source>
        <dbReference type="Proteomes" id="UP000078200"/>
    </source>
</evidence>
<feature type="domain" description="FERM" evidence="1">
    <location>
        <begin position="60"/>
        <end position="210"/>
    </location>
</feature>
<proteinExistence type="predicted"/>
<sequence>MVEKRGEEKGKDDTNMSLAAIMHAMQPGQQQKETGQEQMKQEMVLKIDKRRETAASLKKICLNIYWPNNTHQAVSIDDQTETVQDVIEKTIALVPTAQKPNFKYYALRLQNMITKETLWMNKTSKIQKLLIHIWNATCPNTECPQLQKNILLEKPLNINDNLSIWRPELRIRYLPNSIEELHAEDKITCHFYFDQVCMFIIAIYPFLLQK</sequence>
<protein>
    <recommendedName>
        <fullName evidence="1">FERM domain-containing protein</fullName>
    </recommendedName>
</protein>
<evidence type="ECO:0000313" key="2">
    <source>
        <dbReference type="EnsemblMetazoa" id="GAUT023794-PA"/>
    </source>
</evidence>
<dbReference type="VEuPathDB" id="VectorBase:GAUT023794"/>
<keyword evidence="3" id="KW-1185">Reference proteome</keyword>
<dbReference type="InterPro" id="IPR029071">
    <property type="entry name" value="Ubiquitin-like_domsf"/>
</dbReference>
<dbReference type="InterPro" id="IPR000299">
    <property type="entry name" value="FERM_domain"/>
</dbReference>
<evidence type="ECO:0000259" key="1">
    <source>
        <dbReference type="PROSITE" id="PS50057"/>
    </source>
</evidence>
<accession>A0A1A9V2N3</accession>